<evidence type="ECO:0000256" key="4">
    <source>
        <dbReference type="RuleBase" id="RU003719"/>
    </source>
</evidence>
<evidence type="ECO:0000256" key="3">
    <source>
        <dbReference type="ARBA" id="ARBA00073306"/>
    </source>
</evidence>
<dbReference type="OrthoDB" id="298012at2759"/>
<evidence type="ECO:0000256" key="1">
    <source>
        <dbReference type="ARBA" id="ARBA00005854"/>
    </source>
</evidence>
<dbReference type="GO" id="GO:0051287">
    <property type="term" value="F:NAD binding"/>
    <property type="evidence" value="ECO:0007669"/>
    <property type="project" value="InterPro"/>
</dbReference>
<dbReference type="GO" id="GO:0005829">
    <property type="term" value="C:cytosol"/>
    <property type="evidence" value="ECO:0007669"/>
    <property type="project" value="TreeGrafter"/>
</dbReference>
<dbReference type="SUPFAM" id="SSF52283">
    <property type="entry name" value="Formate/glycerate dehydrogenase catalytic domain-like"/>
    <property type="match status" value="1"/>
</dbReference>
<dbReference type="CDD" id="cd05301">
    <property type="entry name" value="GDH"/>
    <property type="match status" value="1"/>
</dbReference>
<accession>A0A8C5MGR0</accession>
<sequence length="498" mass="56032">MGPDPVGRQAAPLQLGRNCKKRKIKVYDSSRWRCQHDTSLTFTRWRLPDIDWLTTCESSLPVEPEMDGRRLPTKKMDVEAGSAEEYQRYCHESRLRSQALQWWAAGQTVHLAASCLRLDRNVDYTMTSVFHVARRDRVVGSRGPHDRSRKQHIIAQVCFQLYYDRQLKGCDEMDDVPFALLSHSGGSCGFPENFEEIVNQEFQIVYLDEFQNNKNKYSSKIQALLLWWHLPVVDKELLDSLPNLKVIGSSGAGIDHLDLKLISSYGIKLTNTPHVGDDATADMAMTLMLASAKQIIEAHRISCSPETKHFDLNWVTDDITEATLGIVGMGSIGYSIAMRAKAFRMKILYHNRTRRLPEEEAAVGAVYCSKIDDLLQQADFVMLVVKLTPETHKLISKRELQLMKPTAILINISRGQVVDQDALVEALKNGTIKAAALDVTFPEPLPRDHPLLTMKNILLTPHIGSGTDKTRRRVAQKLVSNSSSIIKGFPVADIVTAT</sequence>
<dbReference type="GO" id="GO:0030267">
    <property type="term" value="F:glyoxylate reductase (NADPH) activity"/>
    <property type="evidence" value="ECO:0007669"/>
    <property type="project" value="TreeGrafter"/>
</dbReference>
<feature type="domain" description="D-isomer specific 2-hydroxyacid dehydrogenase NAD-binding" evidence="6">
    <location>
        <begin position="285"/>
        <end position="464"/>
    </location>
</feature>
<organism evidence="7 8">
    <name type="scientific">Leptobrachium leishanense</name>
    <name type="common">Leishan spiny toad</name>
    <dbReference type="NCBI Taxonomy" id="445787"/>
    <lineage>
        <taxon>Eukaryota</taxon>
        <taxon>Metazoa</taxon>
        <taxon>Chordata</taxon>
        <taxon>Craniata</taxon>
        <taxon>Vertebrata</taxon>
        <taxon>Euteleostomi</taxon>
        <taxon>Amphibia</taxon>
        <taxon>Batrachia</taxon>
        <taxon>Anura</taxon>
        <taxon>Pelobatoidea</taxon>
        <taxon>Megophryidae</taxon>
        <taxon>Leptobrachium</taxon>
    </lineage>
</organism>
<dbReference type="InterPro" id="IPR029752">
    <property type="entry name" value="D-isomer_DH_CS1"/>
</dbReference>
<dbReference type="FunFam" id="3.40.50.720:FF:000026">
    <property type="entry name" value="Glyoxylate/hydroxypyruvate reductase B"/>
    <property type="match status" value="1"/>
</dbReference>
<comment type="similarity">
    <text evidence="1 4">Belongs to the D-isomer specific 2-hydroxyacid dehydrogenase family.</text>
</comment>
<evidence type="ECO:0000313" key="7">
    <source>
        <dbReference type="Ensembl" id="ENSLLEP00000013848.1"/>
    </source>
</evidence>
<dbReference type="GO" id="GO:0016618">
    <property type="term" value="F:hydroxypyruvate reductase [NAD(P)H] activity"/>
    <property type="evidence" value="ECO:0007669"/>
    <property type="project" value="TreeGrafter"/>
</dbReference>
<proteinExistence type="inferred from homology"/>
<evidence type="ECO:0000259" key="6">
    <source>
        <dbReference type="Pfam" id="PF02826"/>
    </source>
</evidence>
<dbReference type="Proteomes" id="UP000694569">
    <property type="component" value="Unplaced"/>
</dbReference>
<dbReference type="InterPro" id="IPR006139">
    <property type="entry name" value="D-isomer_2_OHA_DH_cat_dom"/>
</dbReference>
<dbReference type="Gene3D" id="3.40.50.720">
    <property type="entry name" value="NAD(P)-binding Rossmann-like Domain"/>
    <property type="match status" value="2"/>
</dbReference>
<evidence type="ECO:0000313" key="8">
    <source>
        <dbReference type="Proteomes" id="UP000694569"/>
    </source>
</evidence>
<dbReference type="Pfam" id="PF02826">
    <property type="entry name" value="2-Hacid_dh_C"/>
    <property type="match status" value="1"/>
</dbReference>
<reference evidence="7" key="2">
    <citation type="submission" date="2025-09" db="UniProtKB">
        <authorList>
            <consortium name="Ensembl"/>
        </authorList>
    </citation>
    <scope>IDENTIFICATION</scope>
</reference>
<dbReference type="GeneTree" id="ENSGT00940000162740"/>
<name>A0A8C5MGR0_9ANUR</name>
<dbReference type="AlphaFoldDB" id="A0A8C5MGR0"/>
<dbReference type="PANTHER" id="PTHR10996:SF257">
    <property type="entry name" value="GLYOXYLATE REDUCTASE 1"/>
    <property type="match status" value="1"/>
</dbReference>
<evidence type="ECO:0000259" key="5">
    <source>
        <dbReference type="Pfam" id="PF00389"/>
    </source>
</evidence>
<keyword evidence="8" id="KW-1185">Reference proteome</keyword>
<dbReference type="PANTHER" id="PTHR10996">
    <property type="entry name" value="2-HYDROXYACID DEHYDROGENASE-RELATED"/>
    <property type="match status" value="1"/>
</dbReference>
<keyword evidence="2 4" id="KW-0560">Oxidoreductase</keyword>
<dbReference type="Ensembl" id="ENSLLET00000014385.1">
    <property type="protein sequence ID" value="ENSLLEP00000013848.1"/>
    <property type="gene ID" value="ENSLLEG00000008775.1"/>
</dbReference>
<dbReference type="Pfam" id="PF00389">
    <property type="entry name" value="2-Hacid_dh"/>
    <property type="match status" value="1"/>
</dbReference>
<feature type="domain" description="D-isomer specific 2-hydroxyacid dehydrogenase catalytic" evidence="5">
    <location>
        <begin position="196"/>
        <end position="495"/>
    </location>
</feature>
<reference evidence="7" key="1">
    <citation type="submission" date="2025-08" db="UniProtKB">
        <authorList>
            <consortium name="Ensembl"/>
        </authorList>
    </citation>
    <scope>IDENTIFICATION</scope>
</reference>
<dbReference type="InterPro" id="IPR036291">
    <property type="entry name" value="NAD(P)-bd_dom_sf"/>
</dbReference>
<dbReference type="InterPro" id="IPR006140">
    <property type="entry name" value="D-isomer_DH_NAD-bd"/>
</dbReference>
<dbReference type="SUPFAM" id="SSF51735">
    <property type="entry name" value="NAD(P)-binding Rossmann-fold domains"/>
    <property type="match status" value="1"/>
</dbReference>
<dbReference type="PROSITE" id="PS00671">
    <property type="entry name" value="D_2_HYDROXYACID_DH_3"/>
    <property type="match status" value="1"/>
</dbReference>
<protein>
    <recommendedName>
        <fullName evidence="3">Glyoxylate reductase/hydroxypyruvate reductase</fullName>
    </recommendedName>
</protein>
<dbReference type="InterPro" id="IPR050223">
    <property type="entry name" value="D-isomer_2-hydroxyacid_DH"/>
</dbReference>
<evidence type="ECO:0000256" key="2">
    <source>
        <dbReference type="ARBA" id="ARBA00023002"/>
    </source>
</evidence>
<dbReference type="PROSITE" id="PS00065">
    <property type="entry name" value="D_2_HYDROXYACID_DH_1"/>
    <property type="match status" value="1"/>
</dbReference>
<dbReference type="InterPro" id="IPR029753">
    <property type="entry name" value="D-isomer_DH_CS"/>
</dbReference>